<dbReference type="SUPFAM" id="SSF48452">
    <property type="entry name" value="TPR-like"/>
    <property type="match status" value="1"/>
</dbReference>
<keyword evidence="4" id="KW-0472">Membrane</keyword>
<sequence length="516" mass="58588">MKHFYKPILIASLFIGTLSMNSCVELEPVDYSEINPTIFPTTEADIESLVNASYYSVRASWFDGLFATSERGVTVVNDLTTEILSCKSGFLKDISDLNYFPTTADLTRFYYTNTDAYSDGWVNDVSRCTTTLRDIEQSNFLSEEKKQRYAAEVRCARALISYTLYDMFGPIVVAPIEVLENPISEQPLPRLTQEEMVDFIREDLEFAATYLPTPAEAEYGRFSQGLAKMLLIRLYLHETPTNPAYYEQVETLARELMDSSYGYRLANSYTAMFELDGQGKSNPEIIWAIPVALEQISWNDWHMFTLANNFADHGMQSGYESVNSTWAFYDSFEPNDVRKTYLVASYIDNTGQVVDRQNPGTHLDVGPIPMKYGYDPNVTGNGGKSTIDPIIYRYADAYLSLAEALYRKPGSSAADKEEALRLINEIRNRAQLDDLSMADIQTEEQFIEVILKERCHEFWCENGQYRADLIRLGKFVEHARDIKGTSYAADHKKLYPLPLAAINDGKGLVLQNDGYN</sequence>
<dbReference type="InterPro" id="IPR012944">
    <property type="entry name" value="SusD_RagB_dom"/>
</dbReference>
<proteinExistence type="inferred from homology"/>
<evidence type="ECO:0000256" key="4">
    <source>
        <dbReference type="ARBA" id="ARBA00023136"/>
    </source>
</evidence>
<dbReference type="Gene3D" id="1.25.40.390">
    <property type="match status" value="1"/>
</dbReference>
<comment type="subcellular location">
    <subcellularLocation>
        <location evidence="1">Cell outer membrane</location>
    </subcellularLocation>
</comment>
<protein>
    <submittedName>
        <fullName evidence="7">RagB/SusD family nutrient uptake outer membrane protein</fullName>
    </submittedName>
</protein>
<evidence type="ECO:0000256" key="5">
    <source>
        <dbReference type="ARBA" id="ARBA00023237"/>
    </source>
</evidence>
<dbReference type="InterPro" id="IPR011990">
    <property type="entry name" value="TPR-like_helical_dom_sf"/>
</dbReference>
<feature type="domain" description="RagB/SusD" evidence="6">
    <location>
        <begin position="357"/>
        <end position="515"/>
    </location>
</feature>
<keyword evidence="3" id="KW-0732">Signal</keyword>
<dbReference type="EMBL" id="DXBX01000026">
    <property type="protein sequence ID" value="HIZ32576.1"/>
    <property type="molecule type" value="Genomic_DNA"/>
</dbReference>
<evidence type="ECO:0000313" key="8">
    <source>
        <dbReference type="Proteomes" id="UP000824028"/>
    </source>
</evidence>
<evidence type="ECO:0000256" key="2">
    <source>
        <dbReference type="ARBA" id="ARBA00006275"/>
    </source>
</evidence>
<comment type="caution">
    <text evidence="7">The sequence shown here is derived from an EMBL/GenBank/DDBJ whole genome shotgun (WGS) entry which is preliminary data.</text>
</comment>
<dbReference type="GO" id="GO:0009279">
    <property type="term" value="C:cell outer membrane"/>
    <property type="evidence" value="ECO:0007669"/>
    <property type="project" value="UniProtKB-SubCell"/>
</dbReference>
<dbReference type="Pfam" id="PF07980">
    <property type="entry name" value="SusD_RagB"/>
    <property type="match status" value="1"/>
</dbReference>
<evidence type="ECO:0000259" key="6">
    <source>
        <dbReference type="Pfam" id="PF07980"/>
    </source>
</evidence>
<evidence type="ECO:0000256" key="1">
    <source>
        <dbReference type="ARBA" id="ARBA00004442"/>
    </source>
</evidence>
<reference evidence="7" key="2">
    <citation type="submission" date="2021-04" db="EMBL/GenBank/DDBJ databases">
        <authorList>
            <person name="Gilroy R."/>
        </authorList>
    </citation>
    <scope>NUCLEOTIDE SEQUENCE</scope>
    <source>
        <strain evidence="7">ChiHjej9B8-1298</strain>
    </source>
</reference>
<comment type="similarity">
    <text evidence="2">Belongs to the SusD family.</text>
</comment>
<gene>
    <name evidence="7" type="ORF">H9814_03370</name>
</gene>
<organism evidence="7 8">
    <name type="scientific">Candidatus Bacteroides merdigallinarum</name>
    <dbReference type="NCBI Taxonomy" id="2838473"/>
    <lineage>
        <taxon>Bacteria</taxon>
        <taxon>Pseudomonadati</taxon>
        <taxon>Bacteroidota</taxon>
        <taxon>Bacteroidia</taxon>
        <taxon>Bacteroidales</taxon>
        <taxon>Bacteroidaceae</taxon>
        <taxon>Bacteroides</taxon>
    </lineage>
</organism>
<reference evidence="7" key="1">
    <citation type="journal article" date="2021" name="PeerJ">
        <title>Extensive microbial diversity within the chicken gut microbiome revealed by metagenomics and culture.</title>
        <authorList>
            <person name="Gilroy R."/>
            <person name="Ravi A."/>
            <person name="Getino M."/>
            <person name="Pursley I."/>
            <person name="Horton D.L."/>
            <person name="Alikhan N.F."/>
            <person name="Baker D."/>
            <person name="Gharbi K."/>
            <person name="Hall N."/>
            <person name="Watson M."/>
            <person name="Adriaenssens E.M."/>
            <person name="Foster-Nyarko E."/>
            <person name="Jarju S."/>
            <person name="Secka A."/>
            <person name="Antonio M."/>
            <person name="Oren A."/>
            <person name="Chaudhuri R.R."/>
            <person name="La Ragione R."/>
            <person name="Hildebrand F."/>
            <person name="Pallen M.J."/>
        </authorList>
    </citation>
    <scope>NUCLEOTIDE SEQUENCE</scope>
    <source>
        <strain evidence="7">ChiHjej9B8-1298</strain>
    </source>
</reference>
<name>A0A9D2E894_9BACE</name>
<evidence type="ECO:0000256" key="3">
    <source>
        <dbReference type="ARBA" id="ARBA00022729"/>
    </source>
</evidence>
<accession>A0A9D2E894</accession>
<dbReference type="AlphaFoldDB" id="A0A9D2E894"/>
<evidence type="ECO:0000313" key="7">
    <source>
        <dbReference type="EMBL" id="HIZ32576.1"/>
    </source>
</evidence>
<keyword evidence="5" id="KW-0998">Cell outer membrane</keyword>
<dbReference type="Proteomes" id="UP000824028">
    <property type="component" value="Unassembled WGS sequence"/>
</dbReference>